<gene>
    <name evidence="1" type="ORF">BLA23254_06867</name>
</gene>
<evidence type="ECO:0000313" key="2">
    <source>
        <dbReference type="Proteomes" id="UP000494218"/>
    </source>
</evidence>
<accession>A0A6P2RTM0</accession>
<protein>
    <submittedName>
        <fullName evidence="1">Uncharacterized protein</fullName>
    </submittedName>
</protein>
<dbReference type="RefSeq" id="WP_175034966.1">
    <property type="nucleotide sequence ID" value="NZ_CABVPW010000048.1"/>
</dbReference>
<dbReference type="Proteomes" id="UP000494218">
    <property type="component" value="Unassembled WGS sequence"/>
</dbReference>
<dbReference type="EMBL" id="CABVPW010000048">
    <property type="protein sequence ID" value="VWC39646.1"/>
    <property type="molecule type" value="Genomic_DNA"/>
</dbReference>
<organism evidence="1 2">
    <name type="scientific">Burkholderia lata (strain ATCC 17760 / DSM 23089 / LMG 22485 / NCIMB 9086 / R18194 / 383)</name>
    <dbReference type="NCBI Taxonomy" id="482957"/>
    <lineage>
        <taxon>Bacteria</taxon>
        <taxon>Pseudomonadati</taxon>
        <taxon>Pseudomonadota</taxon>
        <taxon>Betaproteobacteria</taxon>
        <taxon>Burkholderiales</taxon>
        <taxon>Burkholderiaceae</taxon>
        <taxon>Burkholderia</taxon>
        <taxon>Burkholderia cepacia complex</taxon>
    </lineage>
</organism>
<name>A0A6P2RTM0_BURL3</name>
<reference evidence="1 2" key="1">
    <citation type="submission" date="2019-09" db="EMBL/GenBank/DDBJ databases">
        <authorList>
            <person name="Depoorter E."/>
        </authorList>
    </citation>
    <scope>NUCLEOTIDE SEQUENCE [LARGE SCALE GENOMIC DNA]</scope>
    <source>
        <strain evidence="1">LMG 23254</strain>
    </source>
</reference>
<dbReference type="AlphaFoldDB" id="A0A6P2RTM0"/>
<evidence type="ECO:0000313" key="1">
    <source>
        <dbReference type="EMBL" id="VWC39646.1"/>
    </source>
</evidence>
<proteinExistence type="predicted"/>
<sequence>MAKLTKTMQTLLNRRGGGDSVVIEGAREASAARALVAAGLAKSYDSQSRMFSGQSYYSHFRRGWVTAKPYVSIGGVLHFA</sequence>